<evidence type="ECO:0000256" key="3">
    <source>
        <dbReference type="ARBA" id="ARBA00023118"/>
    </source>
</evidence>
<keyword evidence="3" id="KW-0051">Antiviral defense</keyword>
<keyword evidence="2" id="KW-0694">RNA-binding</keyword>
<dbReference type="EMBL" id="BAABJX010000056">
    <property type="protein sequence ID" value="GAA4847394.1"/>
    <property type="molecule type" value="Genomic_DNA"/>
</dbReference>
<evidence type="ECO:0000313" key="5">
    <source>
        <dbReference type="EMBL" id="GAA4847394.1"/>
    </source>
</evidence>
<sequence length="221" mass="24761">MRVKIKTSSTSNKQVPRHHLKKLKGTIHKWIGGRDYHGELGAFSFSKLNGGVSFSKDFLTYPKGAFWFISSPDTAFIKRVIRGIQEDPSMFFGLEVEEIQLLKDPEFKKEVRFLADSPILVKKKRTENRGVDHLTFQDPEADEIMTNLMKRKLKSVGLTDEIQITFDRSYQGANTTVVVYNGVKNKCSICPVIISGNPEAIAYAWNVGVGNSTGTGFGAIR</sequence>
<dbReference type="CDD" id="cd21140">
    <property type="entry name" value="Cas6_I-like"/>
    <property type="match status" value="1"/>
</dbReference>
<feature type="domain" description="CRISPR associated protein Cas6 C-terminal" evidence="4">
    <location>
        <begin position="103"/>
        <end position="220"/>
    </location>
</feature>
<dbReference type="InterPro" id="IPR045747">
    <property type="entry name" value="CRISPR-assoc_prot_Cas6_N_sf"/>
</dbReference>
<dbReference type="InterPro" id="IPR049435">
    <property type="entry name" value="Cas_Cas6_C"/>
</dbReference>
<dbReference type="PANTHER" id="PTHR36984:SF1">
    <property type="entry name" value="CRISPR-ASSOCIATED ENDORIBONUCLEASE CAS6 1"/>
    <property type="match status" value="1"/>
</dbReference>
<evidence type="ECO:0000256" key="1">
    <source>
        <dbReference type="ARBA" id="ARBA00005937"/>
    </source>
</evidence>
<evidence type="ECO:0000256" key="2">
    <source>
        <dbReference type="ARBA" id="ARBA00022884"/>
    </source>
</evidence>
<keyword evidence="6" id="KW-1185">Reference proteome</keyword>
<dbReference type="InterPro" id="IPR010156">
    <property type="entry name" value="CRISPR-assoc_prot_Cas6"/>
</dbReference>
<organism evidence="5 6">
    <name type="scientific">Algivirga pacifica</name>
    <dbReference type="NCBI Taxonomy" id="1162670"/>
    <lineage>
        <taxon>Bacteria</taxon>
        <taxon>Pseudomonadati</taxon>
        <taxon>Bacteroidota</taxon>
        <taxon>Cytophagia</taxon>
        <taxon>Cytophagales</taxon>
        <taxon>Flammeovirgaceae</taxon>
        <taxon>Algivirga</taxon>
    </lineage>
</organism>
<dbReference type="Pfam" id="PF01881">
    <property type="entry name" value="Cas_Cas6_C"/>
    <property type="match status" value="1"/>
</dbReference>
<comment type="similarity">
    <text evidence="1">Belongs to the CRISPR-associated protein Cas6/Cse3/CasE family.</text>
</comment>
<accession>A0ABP9DKB2</accession>
<evidence type="ECO:0000313" key="6">
    <source>
        <dbReference type="Proteomes" id="UP001500298"/>
    </source>
</evidence>
<reference evidence="6" key="1">
    <citation type="journal article" date="2019" name="Int. J. Syst. Evol. Microbiol.">
        <title>The Global Catalogue of Microorganisms (GCM) 10K type strain sequencing project: providing services to taxonomists for standard genome sequencing and annotation.</title>
        <authorList>
            <consortium name="The Broad Institute Genomics Platform"/>
            <consortium name="The Broad Institute Genome Sequencing Center for Infectious Disease"/>
            <person name="Wu L."/>
            <person name="Ma J."/>
        </authorList>
    </citation>
    <scope>NUCLEOTIDE SEQUENCE [LARGE SCALE GENOMIC DNA]</scope>
    <source>
        <strain evidence="6">JCM 18326</strain>
    </source>
</reference>
<proteinExistence type="inferred from homology"/>
<protein>
    <submittedName>
        <fullName evidence="5">CRISPR-associated endoribonuclease Cas6</fullName>
    </submittedName>
</protein>
<dbReference type="Gene3D" id="3.30.70.1890">
    <property type="match status" value="1"/>
</dbReference>
<dbReference type="Gene3D" id="3.30.70.1900">
    <property type="match status" value="1"/>
</dbReference>
<dbReference type="RefSeq" id="WP_345374200.1">
    <property type="nucleotide sequence ID" value="NZ_BAABJX010000056.1"/>
</dbReference>
<dbReference type="PANTHER" id="PTHR36984">
    <property type="entry name" value="CRISPR-ASSOCIATED ENDORIBONUCLEASE CAS6 1"/>
    <property type="match status" value="1"/>
</dbReference>
<evidence type="ECO:0000259" key="4">
    <source>
        <dbReference type="Pfam" id="PF01881"/>
    </source>
</evidence>
<dbReference type="Proteomes" id="UP001500298">
    <property type="component" value="Unassembled WGS sequence"/>
</dbReference>
<comment type="caution">
    <text evidence="5">The sequence shown here is derived from an EMBL/GenBank/DDBJ whole genome shotgun (WGS) entry which is preliminary data.</text>
</comment>
<gene>
    <name evidence="5" type="primary">cas6</name>
    <name evidence="5" type="ORF">GCM10023331_35180</name>
</gene>
<dbReference type="NCBIfam" id="TIGR01877">
    <property type="entry name" value="cas_cas6"/>
    <property type="match status" value="1"/>
</dbReference>
<name>A0ABP9DKB2_9BACT</name>